<reference evidence="12" key="1">
    <citation type="submission" date="2019-12" db="EMBL/GenBank/DDBJ databases">
        <authorList>
            <person name="zhang j."/>
            <person name="sun C.M."/>
        </authorList>
    </citation>
    <scope>NUCLEOTIDE SEQUENCE</scope>
    <source>
        <strain evidence="12">NS-1</strain>
    </source>
</reference>
<accession>A0A8A7K4L9</accession>
<evidence type="ECO:0000256" key="3">
    <source>
        <dbReference type="ARBA" id="ARBA00022679"/>
    </source>
</evidence>
<dbReference type="InterPro" id="IPR006000">
    <property type="entry name" value="Xylulokinase"/>
</dbReference>
<dbReference type="Pfam" id="PF00370">
    <property type="entry name" value="FGGY_N"/>
    <property type="match status" value="1"/>
</dbReference>
<keyword evidence="3 8" id="KW-0808">Transferase</keyword>
<evidence type="ECO:0000259" key="10">
    <source>
        <dbReference type="Pfam" id="PF00370"/>
    </source>
</evidence>
<dbReference type="GO" id="GO:0042732">
    <property type="term" value="P:D-xylose metabolic process"/>
    <property type="evidence" value="ECO:0007669"/>
    <property type="project" value="UniProtKB-KW"/>
</dbReference>
<dbReference type="InterPro" id="IPR018484">
    <property type="entry name" value="FGGY_N"/>
</dbReference>
<evidence type="ECO:0000256" key="1">
    <source>
        <dbReference type="ARBA" id="ARBA00009156"/>
    </source>
</evidence>
<dbReference type="CDD" id="cd07808">
    <property type="entry name" value="ASKHA_NBD_FGGY_EcXK-like"/>
    <property type="match status" value="1"/>
</dbReference>
<dbReference type="PANTHER" id="PTHR43095:SF5">
    <property type="entry name" value="XYLULOSE KINASE"/>
    <property type="match status" value="1"/>
</dbReference>
<dbReference type="Pfam" id="PF02782">
    <property type="entry name" value="FGGY_C"/>
    <property type="match status" value="1"/>
</dbReference>
<dbReference type="InterPro" id="IPR018485">
    <property type="entry name" value="FGGY_C"/>
</dbReference>
<sequence length="497" mass="56071">MNQEIFVGIDLGTTGMKIIFMDTDGTILAKNYVDYPILNPEQGYAEQRPSDWWQGLCKISTEVLNEHPGLKDRIACIGISGQMHTQVYLDNNNRILRNAITWMDQRTRKLVERYNAKEENRMIISDYTLNSLSTTYTAPHIVWVKEEEPDIYRKTEKVLLAKDYIKYMLTGEMVTDYSDAVGTLLFNTVKKKWSDEMFRLFDLAPSLMPEVDKSAQVIGRITPEAASITGLPEGTPVINGSADQAATSLGAGVIHPGEVTAIVGTAGVISVISDEPIADPEHRVLCWNYCLEDKWVNLGIMQTAGESLNWFKRTFDSESDAVFDIYNQEIANIADGSEGLIFLPYLMGERSPHWDSEARGVFFGMSMNHNKYHFVKSIMEGVSFAFKNNLEVMESLGINIDKLRLLGGGSKSEEWLNIMAKVLNKKISPVKVAETGALGSSILCGLALGVYDSLDDVVSRLTMTGKEYYYEEIPEIYYKNYNKYKKIYQRTKDIFKL</sequence>
<evidence type="ECO:0000313" key="12">
    <source>
        <dbReference type="EMBL" id="QTL96636.1"/>
    </source>
</evidence>
<evidence type="ECO:0000256" key="4">
    <source>
        <dbReference type="ARBA" id="ARBA00022741"/>
    </source>
</evidence>
<keyword evidence="4 9" id="KW-0547">Nucleotide-binding</keyword>
<dbReference type="EC" id="2.7.1.17" evidence="9"/>
<dbReference type="InterPro" id="IPR050406">
    <property type="entry name" value="FGGY_Carb_Kinase"/>
</dbReference>
<evidence type="ECO:0000256" key="8">
    <source>
        <dbReference type="RuleBase" id="RU003733"/>
    </source>
</evidence>
<dbReference type="PANTHER" id="PTHR43095">
    <property type="entry name" value="SUGAR KINASE"/>
    <property type="match status" value="1"/>
</dbReference>
<dbReference type="Gene3D" id="3.30.420.40">
    <property type="match status" value="2"/>
</dbReference>
<dbReference type="SUPFAM" id="SSF53067">
    <property type="entry name" value="Actin-like ATPase domain"/>
    <property type="match status" value="2"/>
</dbReference>
<evidence type="ECO:0000256" key="7">
    <source>
        <dbReference type="ARBA" id="ARBA00023277"/>
    </source>
</evidence>
<keyword evidence="6 9" id="KW-0067">ATP-binding</keyword>
<gene>
    <name evidence="9 12" type="primary">xylB</name>
    <name evidence="12" type="ORF">GM661_00935</name>
</gene>
<dbReference type="InterPro" id="IPR043129">
    <property type="entry name" value="ATPase_NBD"/>
</dbReference>
<comment type="similarity">
    <text evidence="1 8">Belongs to the FGGY kinase family.</text>
</comment>
<keyword evidence="13" id="KW-1185">Reference proteome</keyword>
<evidence type="ECO:0000256" key="2">
    <source>
        <dbReference type="ARBA" id="ARBA00022629"/>
    </source>
</evidence>
<evidence type="ECO:0000259" key="11">
    <source>
        <dbReference type="Pfam" id="PF02782"/>
    </source>
</evidence>
<keyword evidence="5 8" id="KW-0418">Kinase</keyword>
<comment type="catalytic activity">
    <reaction evidence="9">
        <text>D-xylulose + ATP = D-xylulose 5-phosphate + ADP + H(+)</text>
        <dbReference type="Rhea" id="RHEA:10964"/>
        <dbReference type="ChEBI" id="CHEBI:15378"/>
        <dbReference type="ChEBI" id="CHEBI:17140"/>
        <dbReference type="ChEBI" id="CHEBI:30616"/>
        <dbReference type="ChEBI" id="CHEBI:57737"/>
        <dbReference type="ChEBI" id="CHEBI:456216"/>
        <dbReference type="EC" id="2.7.1.17"/>
    </reaction>
</comment>
<proteinExistence type="inferred from homology"/>
<dbReference type="GO" id="GO:0005524">
    <property type="term" value="F:ATP binding"/>
    <property type="evidence" value="ECO:0007669"/>
    <property type="project" value="UniProtKB-KW"/>
</dbReference>
<keyword evidence="7 9" id="KW-0119">Carbohydrate metabolism</keyword>
<evidence type="ECO:0000256" key="6">
    <source>
        <dbReference type="ARBA" id="ARBA00022840"/>
    </source>
</evidence>
<dbReference type="InterPro" id="IPR018483">
    <property type="entry name" value="Carb_kinase_FGGY_CS"/>
</dbReference>
<dbReference type="PROSITE" id="PS00445">
    <property type="entry name" value="FGGY_KINASES_2"/>
    <property type="match status" value="1"/>
</dbReference>
<keyword evidence="2 9" id="KW-0859">Xylose metabolism</keyword>
<dbReference type="NCBIfam" id="TIGR01312">
    <property type="entry name" value="XylB"/>
    <property type="match status" value="1"/>
</dbReference>
<dbReference type="InterPro" id="IPR000577">
    <property type="entry name" value="Carb_kinase_FGGY"/>
</dbReference>
<name>A0A8A7K4L9_9FIRM</name>
<evidence type="ECO:0000313" key="13">
    <source>
        <dbReference type="Proteomes" id="UP000665020"/>
    </source>
</evidence>
<dbReference type="RefSeq" id="WP_230868350.1">
    <property type="nucleotide sequence ID" value="NZ_CP046640.1"/>
</dbReference>
<evidence type="ECO:0000256" key="5">
    <source>
        <dbReference type="ARBA" id="ARBA00022777"/>
    </source>
</evidence>
<evidence type="ECO:0000256" key="9">
    <source>
        <dbReference type="RuleBase" id="RU364073"/>
    </source>
</evidence>
<dbReference type="Proteomes" id="UP000665020">
    <property type="component" value="Chromosome"/>
</dbReference>
<dbReference type="AlphaFoldDB" id="A0A8A7K4L9"/>
<dbReference type="GO" id="GO:0005997">
    <property type="term" value="P:xylulose metabolic process"/>
    <property type="evidence" value="ECO:0007669"/>
    <property type="project" value="InterPro"/>
</dbReference>
<organism evidence="12 13">
    <name type="scientific">Iocasia fonsfrigidae</name>
    <dbReference type="NCBI Taxonomy" id="2682810"/>
    <lineage>
        <taxon>Bacteria</taxon>
        <taxon>Bacillati</taxon>
        <taxon>Bacillota</taxon>
        <taxon>Clostridia</taxon>
        <taxon>Halanaerobiales</taxon>
        <taxon>Halanaerobiaceae</taxon>
        <taxon>Iocasia</taxon>
    </lineage>
</organism>
<dbReference type="PIRSF" id="PIRSF000538">
    <property type="entry name" value="GlpK"/>
    <property type="match status" value="1"/>
</dbReference>
<dbReference type="EMBL" id="CP046640">
    <property type="protein sequence ID" value="QTL96636.1"/>
    <property type="molecule type" value="Genomic_DNA"/>
</dbReference>
<protein>
    <recommendedName>
        <fullName evidence="9">Xylulose kinase</fullName>
        <shortName evidence="9">Xylulokinase</shortName>
        <ecNumber evidence="9">2.7.1.17</ecNumber>
    </recommendedName>
</protein>
<feature type="domain" description="Carbohydrate kinase FGGY C-terminal" evidence="11">
    <location>
        <begin position="261"/>
        <end position="447"/>
    </location>
</feature>
<feature type="domain" description="Carbohydrate kinase FGGY N-terminal" evidence="10">
    <location>
        <begin position="6"/>
        <end position="250"/>
    </location>
</feature>
<dbReference type="KEGG" id="ifn:GM661_00935"/>
<dbReference type="GO" id="GO:0004856">
    <property type="term" value="F:D-xylulokinase activity"/>
    <property type="evidence" value="ECO:0007669"/>
    <property type="project" value="UniProtKB-EC"/>
</dbReference>